<name>A0A2J6WEE0_9BACT</name>
<dbReference type="CDD" id="cd06583">
    <property type="entry name" value="PGRP"/>
    <property type="match status" value="1"/>
</dbReference>
<gene>
    <name evidence="7" type="ORF">C0175_03395</name>
    <name evidence="6" type="ORF">C0189_03150</name>
</gene>
<dbReference type="PANTHER" id="PTHR30417:SF1">
    <property type="entry name" value="N-ACETYLMURAMOYL-L-ALANINE AMIDASE AMID"/>
    <property type="match status" value="1"/>
</dbReference>
<dbReference type="AlphaFoldDB" id="A0A2J6WEE0"/>
<keyword evidence="4" id="KW-0961">Cell wall biogenesis/degradation</keyword>
<dbReference type="InterPro" id="IPR002502">
    <property type="entry name" value="Amidase_domain"/>
</dbReference>
<dbReference type="InterPro" id="IPR001119">
    <property type="entry name" value="SLH_dom"/>
</dbReference>
<evidence type="ECO:0000259" key="5">
    <source>
        <dbReference type="PROSITE" id="PS51272"/>
    </source>
</evidence>
<dbReference type="EMBL" id="PNIX01000199">
    <property type="protein sequence ID" value="PMP82545.1"/>
    <property type="molecule type" value="Genomic_DNA"/>
</dbReference>
<evidence type="ECO:0000313" key="6">
    <source>
        <dbReference type="EMBL" id="PMP67421.1"/>
    </source>
</evidence>
<dbReference type="PANTHER" id="PTHR30417">
    <property type="entry name" value="N-ACETYLMURAMOYL-L-ALANINE AMIDASE AMID"/>
    <property type="match status" value="1"/>
</dbReference>
<dbReference type="GO" id="GO:0071555">
    <property type="term" value="P:cell wall organization"/>
    <property type="evidence" value="ECO:0007669"/>
    <property type="project" value="UniProtKB-KW"/>
</dbReference>
<dbReference type="SMART" id="SM00644">
    <property type="entry name" value="Ami_2"/>
    <property type="match status" value="1"/>
</dbReference>
<keyword evidence="3" id="KW-0378">Hydrolase</keyword>
<dbReference type="GO" id="GO:0009254">
    <property type="term" value="P:peptidoglycan turnover"/>
    <property type="evidence" value="ECO:0007669"/>
    <property type="project" value="TreeGrafter"/>
</dbReference>
<reference evidence="8 9" key="1">
    <citation type="submission" date="2018-01" db="EMBL/GenBank/DDBJ databases">
        <title>Metagenomic assembled genomes from two thermal pools in the Uzon Caldera, Kamchatka, Russia.</title>
        <authorList>
            <person name="Wilkins L."/>
            <person name="Ettinger C."/>
        </authorList>
    </citation>
    <scope>NUCLEOTIDE SEQUENCE [LARGE SCALE GENOMIC DNA]</scope>
    <source>
        <strain evidence="7">ARK-10</strain>
        <strain evidence="6">ZAV-07</strain>
    </source>
</reference>
<evidence type="ECO:0000256" key="1">
    <source>
        <dbReference type="ARBA" id="ARBA00001561"/>
    </source>
</evidence>
<dbReference type="SUPFAM" id="SSF55846">
    <property type="entry name" value="N-acetylmuramoyl-L-alanine amidase-like"/>
    <property type="match status" value="1"/>
</dbReference>
<proteinExistence type="predicted"/>
<dbReference type="Proteomes" id="UP000236910">
    <property type="component" value="Unassembled WGS sequence"/>
</dbReference>
<evidence type="ECO:0000256" key="4">
    <source>
        <dbReference type="ARBA" id="ARBA00023316"/>
    </source>
</evidence>
<dbReference type="Proteomes" id="UP000237040">
    <property type="component" value="Unassembled WGS sequence"/>
</dbReference>
<accession>A0A2J6WEE0</accession>
<sequence length="209" mass="24134">MRNIKYIILHHSGTDVYGDGSALADAIMLNQRRKWIKDFPNYVCDYHYMVGPTGKVFKGQPEEVPGWHATNYVVNLESIGICFLGNFEKERMQVLQFDAGVKLLKDIVKRYDIKNENVLRHKDVISDETGRRNSTLCPGRFFPYEEMLSSVFSEIKGNEIDYPYKNVIQKLNELGIVLGDGNSFRPKDPMTREEGFLIAYRILKLLKAF</sequence>
<dbReference type="InterPro" id="IPR051206">
    <property type="entry name" value="NAMLAA_amidase_2"/>
</dbReference>
<dbReference type="GO" id="GO:0009253">
    <property type="term" value="P:peptidoglycan catabolic process"/>
    <property type="evidence" value="ECO:0007669"/>
    <property type="project" value="InterPro"/>
</dbReference>
<dbReference type="PROSITE" id="PS51272">
    <property type="entry name" value="SLH"/>
    <property type="match status" value="1"/>
</dbReference>
<comment type="catalytic activity">
    <reaction evidence="1">
        <text>Hydrolyzes the link between N-acetylmuramoyl residues and L-amino acid residues in certain cell-wall glycopeptides.</text>
        <dbReference type="EC" id="3.5.1.28"/>
    </reaction>
</comment>
<organism evidence="6 9">
    <name type="scientific">Caldisericum exile</name>
    <dbReference type="NCBI Taxonomy" id="693075"/>
    <lineage>
        <taxon>Bacteria</taxon>
        <taxon>Pseudomonadati</taxon>
        <taxon>Caldisericota/Cryosericota group</taxon>
        <taxon>Caldisericota</taxon>
        <taxon>Caldisericia</taxon>
        <taxon>Caldisericales</taxon>
        <taxon>Caldisericaceae</taxon>
        <taxon>Caldisericum</taxon>
    </lineage>
</organism>
<dbReference type="InterPro" id="IPR036505">
    <property type="entry name" value="Amidase/PGRP_sf"/>
</dbReference>
<protein>
    <recommendedName>
        <fullName evidence="2">N-acetylmuramoyl-L-alanine amidase</fullName>
        <ecNumber evidence="2">3.5.1.28</ecNumber>
    </recommendedName>
</protein>
<dbReference type="Pfam" id="PF00395">
    <property type="entry name" value="SLH"/>
    <property type="match status" value="1"/>
</dbReference>
<evidence type="ECO:0000313" key="7">
    <source>
        <dbReference type="EMBL" id="PMP82545.1"/>
    </source>
</evidence>
<evidence type="ECO:0000256" key="2">
    <source>
        <dbReference type="ARBA" id="ARBA00011901"/>
    </source>
</evidence>
<evidence type="ECO:0000313" key="8">
    <source>
        <dbReference type="Proteomes" id="UP000236910"/>
    </source>
</evidence>
<dbReference type="EMBL" id="PNIL01000046">
    <property type="protein sequence ID" value="PMP67421.1"/>
    <property type="molecule type" value="Genomic_DNA"/>
</dbReference>
<comment type="caution">
    <text evidence="6">The sequence shown here is derived from an EMBL/GenBank/DDBJ whole genome shotgun (WGS) entry which is preliminary data.</text>
</comment>
<dbReference type="RefSeq" id="WP_424586979.1">
    <property type="nucleotide sequence ID" value="NZ_JBNARP010000016.1"/>
</dbReference>
<evidence type="ECO:0000256" key="3">
    <source>
        <dbReference type="ARBA" id="ARBA00022801"/>
    </source>
</evidence>
<dbReference type="Gene3D" id="3.40.80.10">
    <property type="entry name" value="Peptidoglycan recognition protein-like"/>
    <property type="match status" value="1"/>
</dbReference>
<evidence type="ECO:0000313" key="9">
    <source>
        <dbReference type="Proteomes" id="UP000237040"/>
    </source>
</evidence>
<dbReference type="GO" id="GO:0008745">
    <property type="term" value="F:N-acetylmuramoyl-L-alanine amidase activity"/>
    <property type="evidence" value="ECO:0007669"/>
    <property type="project" value="UniProtKB-EC"/>
</dbReference>
<dbReference type="Pfam" id="PF01510">
    <property type="entry name" value="Amidase_2"/>
    <property type="match status" value="1"/>
</dbReference>
<feature type="domain" description="SLH" evidence="5">
    <location>
        <begin position="151"/>
        <end position="209"/>
    </location>
</feature>
<dbReference type="EC" id="3.5.1.28" evidence="2"/>